<dbReference type="PANTHER" id="PTHR12960">
    <property type="entry name" value="GLE-1-RELATED"/>
    <property type="match status" value="1"/>
</dbReference>
<feature type="compositionally biased region" description="Low complexity" evidence="11">
    <location>
        <begin position="161"/>
        <end position="172"/>
    </location>
</feature>
<dbReference type="GO" id="GO:0044614">
    <property type="term" value="C:nuclear pore cytoplasmic filaments"/>
    <property type="evidence" value="ECO:0007669"/>
    <property type="project" value="TreeGrafter"/>
</dbReference>
<feature type="compositionally biased region" description="Polar residues" evidence="11">
    <location>
        <begin position="1"/>
        <end position="18"/>
    </location>
</feature>
<evidence type="ECO:0000256" key="1">
    <source>
        <dbReference type="ARBA" id="ARBA00004567"/>
    </source>
</evidence>
<keyword evidence="7" id="KW-0906">Nuclear pore complex</keyword>
<feature type="compositionally biased region" description="Low complexity" evidence="11">
    <location>
        <begin position="197"/>
        <end position="211"/>
    </location>
</feature>
<keyword evidence="8" id="KW-0539">Nucleus</keyword>
<keyword evidence="3" id="KW-0813">Transport</keyword>
<dbReference type="GO" id="GO:0005737">
    <property type="term" value="C:cytoplasm"/>
    <property type="evidence" value="ECO:0007669"/>
    <property type="project" value="TreeGrafter"/>
</dbReference>
<protein>
    <recommendedName>
        <fullName evidence="9">mRNA export factor GLE1</fullName>
    </recommendedName>
    <alternativeName>
        <fullName evidence="10">Nucleoporin GLE1</fullName>
    </alternativeName>
</protein>
<feature type="region of interest" description="Disordered" evidence="11">
    <location>
        <begin position="1"/>
        <end position="30"/>
    </location>
</feature>
<evidence type="ECO:0000313" key="12">
    <source>
        <dbReference type="EMBL" id="OHE95384.1"/>
    </source>
</evidence>
<dbReference type="GeneID" id="34562395"/>
<dbReference type="GO" id="GO:0005543">
    <property type="term" value="F:phospholipid binding"/>
    <property type="evidence" value="ECO:0007669"/>
    <property type="project" value="TreeGrafter"/>
</dbReference>
<dbReference type="RefSeq" id="XP_022472546.1">
    <property type="nucleotide sequence ID" value="XM_022620885.1"/>
</dbReference>
<dbReference type="STRING" id="1209926.A0A1G4B1W2"/>
<keyword evidence="5" id="KW-0653">Protein transport</keyword>
<evidence type="ECO:0000256" key="8">
    <source>
        <dbReference type="ARBA" id="ARBA00023242"/>
    </source>
</evidence>
<proteinExistence type="inferred from homology"/>
<dbReference type="PRINTS" id="PR01217">
    <property type="entry name" value="PRICHEXTENSN"/>
</dbReference>
<comment type="subcellular location">
    <subcellularLocation>
        <location evidence="1">Nucleus</location>
        <location evidence="1">Nuclear pore complex</location>
    </subcellularLocation>
</comment>
<feature type="compositionally biased region" description="Basic and acidic residues" evidence="11">
    <location>
        <begin position="85"/>
        <end position="109"/>
    </location>
</feature>
<evidence type="ECO:0000256" key="6">
    <source>
        <dbReference type="ARBA" id="ARBA00023010"/>
    </source>
</evidence>
<dbReference type="AlphaFoldDB" id="A0A1G4B1W2"/>
<evidence type="ECO:0000256" key="2">
    <source>
        <dbReference type="ARBA" id="ARBA00011056"/>
    </source>
</evidence>
<dbReference type="Proteomes" id="UP000176998">
    <property type="component" value="Unassembled WGS sequence"/>
</dbReference>
<feature type="compositionally biased region" description="Low complexity" evidence="11">
    <location>
        <begin position="140"/>
        <end position="151"/>
    </location>
</feature>
<dbReference type="InterPro" id="IPR038506">
    <property type="entry name" value="GLE1-like_sf"/>
</dbReference>
<dbReference type="GO" id="GO:0000822">
    <property type="term" value="F:inositol hexakisphosphate binding"/>
    <property type="evidence" value="ECO:0007669"/>
    <property type="project" value="TreeGrafter"/>
</dbReference>
<evidence type="ECO:0000256" key="11">
    <source>
        <dbReference type="SAM" id="MobiDB-lite"/>
    </source>
</evidence>
<evidence type="ECO:0000256" key="7">
    <source>
        <dbReference type="ARBA" id="ARBA00023132"/>
    </source>
</evidence>
<dbReference type="GO" id="GO:0015031">
    <property type="term" value="P:protein transport"/>
    <property type="evidence" value="ECO:0007669"/>
    <property type="project" value="UniProtKB-KW"/>
</dbReference>
<name>A0A1G4B1W2_9PEZI</name>
<keyword evidence="13" id="KW-1185">Reference proteome</keyword>
<evidence type="ECO:0000256" key="4">
    <source>
        <dbReference type="ARBA" id="ARBA00022816"/>
    </source>
</evidence>
<organism evidence="12 13">
    <name type="scientific">Colletotrichum orchidophilum</name>
    <dbReference type="NCBI Taxonomy" id="1209926"/>
    <lineage>
        <taxon>Eukaryota</taxon>
        <taxon>Fungi</taxon>
        <taxon>Dikarya</taxon>
        <taxon>Ascomycota</taxon>
        <taxon>Pezizomycotina</taxon>
        <taxon>Sordariomycetes</taxon>
        <taxon>Hypocreomycetidae</taxon>
        <taxon>Glomerellales</taxon>
        <taxon>Glomerellaceae</taxon>
        <taxon>Colletotrichum</taxon>
    </lineage>
</organism>
<accession>A0A1G4B1W2</accession>
<evidence type="ECO:0000256" key="3">
    <source>
        <dbReference type="ARBA" id="ARBA00022448"/>
    </source>
</evidence>
<evidence type="ECO:0000256" key="5">
    <source>
        <dbReference type="ARBA" id="ARBA00022927"/>
    </source>
</evidence>
<feature type="compositionally biased region" description="Basic and acidic residues" evidence="11">
    <location>
        <begin position="122"/>
        <end position="132"/>
    </location>
</feature>
<keyword evidence="6" id="KW-0811">Translocation</keyword>
<evidence type="ECO:0000256" key="9">
    <source>
        <dbReference type="ARBA" id="ARBA00026227"/>
    </source>
</evidence>
<dbReference type="PANTHER" id="PTHR12960:SF0">
    <property type="entry name" value="MRNA EXPORT FACTOR GLE1"/>
    <property type="match status" value="1"/>
</dbReference>
<keyword evidence="4" id="KW-0509">mRNA transport</keyword>
<dbReference type="GO" id="GO:0016973">
    <property type="term" value="P:poly(A)+ mRNA export from nucleus"/>
    <property type="evidence" value="ECO:0007669"/>
    <property type="project" value="InterPro"/>
</dbReference>
<gene>
    <name evidence="12" type="ORF">CORC01_09256</name>
</gene>
<dbReference type="InterPro" id="IPR012476">
    <property type="entry name" value="GLE1"/>
</dbReference>
<dbReference type="EMBL" id="MJBS01000083">
    <property type="protein sequence ID" value="OHE95384.1"/>
    <property type="molecule type" value="Genomic_DNA"/>
</dbReference>
<dbReference type="OrthoDB" id="420884at2759"/>
<evidence type="ECO:0000313" key="13">
    <source>
        <dbReference type="Proteomes" id="UP000176998"/>
    </source>
</evidence>
<dbReference type="Pfam" id="PF07817">
    <property type="entry name" value="GLE1"/>
    <property type="match status" value="1"/>
</dbReference>
<feature type="region of interest" description="Disordered" evidence="11">
    <location>
        <begin position="85"/>
        <end position="219"/>
    </location>
</feature>
<evidence type="ECO:0000256" key="10">
    <source>
        <dbReference type="ARBA" id="ARBA00029983"/>
    </source>
</evidence>
<comment type="similarity">
    <text evidence="2">Belongs to the GLE1 family.</text>
</comment>
<sequence>MAHSSPSRRSQHNGNIKSSPERGFTADFLSENRNSELSHRDALAAAQLEHERVRLAALRVYEVHQLQEEKQRLEAEHRRIAQLQKEEEDRLKAEAAVRAEQERLRELKAKQIPQLPPEPEPEPPKPEPKKSQDPQVNGTTAAKSEPAVAPAAPKPTPLTSVPTPALPTAKAPPAAPSPAPAKDVPAPSTQANGFLSKPAAPLAPKPVAQPAAPAPAPALPTADRYTQIHQALKRLRKDVEALSKQPGNPLKGKLGDMRRQIRKSIGQLTAGKGANAQPLATINGALRESLGGQVQSPLVDANIYVQQNREPAEGAVNNGPQLPALFIYLLNILSKAIIQQFSNEGGANPKSAEPVGIVTAQIFSNKDYQWRGGSMIDILIAKFHVACPVLFGSRGSDKTEGGRRAIGWKKENGNWVPEQAHNDRMTGLGAGFAAIALRDFSKASKTNPYPPTNYWKAMAQIVNSPPQLVSNTQYVVLKSMIDGHEQRFINFYGNAAVAALRMALVEFPKRAPPGATAAQALQVLADVLRRDSGLDVA</sequence>
<dbReference type="GO" id="GO:0031369">
    <property type="term" value="F:translation initiation factor binding"/>
    <property type="evidence" value="ECO:0007669"/>
    <property type="project" value="TreeGrafter"/>
</dbReference>
<dbReference type="CDD" id="cd22249">
    <property type="entry name" value="UDM1_RNF168_RNF169-like"/>
    <property type="match status" value="1"/>
</dbReference>
<reference evidence="12 13" key="1">
    <citation type="submission" date="2016-09" db="EMBL/GenBank/DDBJ databases">
        <authorList>
            <person name="Capua I."/>
            <person name="De Benedictis P."/>
            <person name="Joannis T."/>
            <person name="Lombin L.H."/>
            <person name="Cattoli G."/>
        </authorList>
    </citation>
    <scope>NUCLEOTIDE SEQUENCE [LARGE SCALE GENOMIC DNA]</scope>
    <source>
        <strain evidence="12 13">IMI 309357</strain>
    </source>
</reference>
<comment type="caution">
    <text evidence="12">The sequence shown here is derived from an EMBL/GenBank/DDBJ whole genome shotgun (WGS) entry which is preliminary data.</text>
</comment>
<dbReference type="Gene3D" id="1.25.40.510">
    <property type="entry name" value="GLE1-like"/>
    <property type="match status" value="1"/>
</dbReference>